<proteinExistence type="predicted"/>
<organism evidence="1 2">
    <name type="scientific">Imbroritus primus</name>
    <dbReference type="NCBI Taxonomy" id="3058603"/>
    <lineage>
        <taxon>Bacteria</taxon>
        <taxon>Pseudomonadati</taxon>
        <taxon>Pseudomonadota</taxon>
        <taxon>Betaproteobacteria</taxon>
        <taxon>Burkholderiales</taxon>
        <taxon>Burkholderiaceae</taxon>
        <taxon>Imbroritus</taxon>
    </lineage>
</organism>
<name>A0ACD3SRQ7_9BURK</name>
<protein>
    <submittedName>
        <fullName evidence="1">Ribosomal-protein-alanine N-acetyltransferase</fullName>
    </submittedName>
</protein>
<gene>
    <name evidence="1" type="primary">rimI</name>
    <name evidence="1" type="ORF">MW7_009280</name>
</gene>
<evidence type="ECO:0000313" key="1">
    <source>
        <dbReference type="EMBL" id="TMS58881.1"/>
    </source>
</evidence>
<evidence type="ECO:0000313" key="2">
    <source>
        <dbReference type="Proteomes" id="UP000004277"/>
    </source>
</evidence>
<accession>A0ACD3SRQ7</accession>
<sequence>MSNLSANLSVPAGLPAGWRLERMTALSIPEIVAIELRAYPFPWSQRNFEDSVRSGYVGLLLRDAHGRLAGYAIVMPAVDEMHLLNITIAPEYQRRGLGAWLLQAVADTARASGYHGILLEVRPSNGGAIALYQRSGFAEIGRRRGYYPAADGGREDALVMRLHWPTADGDTASAHGGFRP</sequence>
<keyword evidence="2" id="KW-1185">Reference proteome</keyword>
<comment type="caution">
    <text evidence="1">The sequence shown here is derived from an EMBL/GenBank/DDBJ whole genome shotgun (WGS) entry which is preliminary data.</text>
</comment>
<reference evidence="1" key="1">
    <citation type="submission" date="2019-05" db="EMBL/GenBank/DDBJ databases">
        <title>Revised genome assembly of Burkholderiaceae (previously Ralstonia) sp. PBA.</title>
        <authorList>
            <person name="Gan H.M."/>
        </authorList>
    </citation>
    <scope>NUCLEOTIDE SEQUENCE</scope>
    <source>
        <strain evidence="1">PBA</strain>
    </source>
</reference>
<dbReference type="Proteomes" id="UP000004277">
    <property type="component" value="Unassembled WGS sequence"/>
</dbReference>
<dbReference type="EMBL" id="AKCV02000015">
    <property type="protein sequence ID" value="TMS58881.1"/>
    <property type="molecule type" value="Genomic_DNA"/>
</dbReference>